<accession>A0A0E9Q3L6</accession>
<name>A0A0E9Q3L6_ANGAN</name>
<sequence length="16" mass="1917">MPSEDGLMCRFSMRRT</sequence>
<reference evidence="1" key="1">
    <citation type="submission" date="2014-11" db="EMBL/GenBank/DDBJ databases">
        <authorList>
            <person name="Amaro Gonzalez C."/>
        </authorList>
    </citation>
    <scope>NUCLEOTIDE SEQUENCE</scope>
</reference>
<protein>
    <submittedName>
        <fullName evidence="1">Uncharacterized protein</fullName>
    </submittedName>
</protein>
<dbReference type="AlphaFoldDB" id="A0A0E9Q3L6"/>
<reference evidence="1" key="2">
    <citation type="journal article" date="2015" name="Fish Shellfish Immunol.">
        <title>Early steps in the European eel (Anguilla anguilla)-Vibrio vulnificus interaction in the gills: Role of the RtxA13 toxin.</title>
        <authorList>
            <person name="Callol A."/>
            <person name="Pajuelo D."/>
            <person name="Ebbesson L."/>
            <person name="Teles M."/>
            <person name="MacKenzie S."/>
            <person name="Amaro C."/>
        </authorList>
    </citation>
    <scope>NUCLEOTIDE SEQUENCE</scope>
</reference>
<evidence type="ECO:0000313" key="1">
    <source>
        <dbReference type="EMBL" id="JAH11476.1"/>
    </source>
</evidence>
<proteinExistence type="predicted"/>
<dbReference type="EMBL" id="GBXM01097101">
    <property type="protein sequence ID" value="JAH11476.1"/>
    <property type="molecule type" value="Transcribed_RNA"/>
</dbReference>
<organism evidence="1">
    <name type="scientific">Anguilla anguilla</name>
    <name type="common">European freshwater eel</name>
    <name type="synonym">Muraena anguilla</name>
    <dbReference type="NCBI Taxonomy" id="7936"/>
    <lineage>
        <taxon>Eukaryota</taxon>
        <taxon>Metazoa</taxon>
        <taxon>Chordata</taxon>
        <taxon>Craniata</taxon>
        <taxon>Vertebrata</taxon>
        <taxon>Euteleostomi</taxon>
        <taxon>Actinopterygii</taxon>
        <taxon>Neopterygii</taxon>
        <taxon>Teleostei</taxon>
        <taxon>Anguilliformes</taxon>
        <taxon>Anguillidae</taxon>
        <taxon>Anguilla</taxon>
    </lineage>
</organism>